<keyword evidence="3" id="KW-1185">Reference proteome</keyword>
<feature type="domain" description="Resolvase/invertase-type recombinase catalytic" evidence="1">
    <location>
        <begin position="16"/>
        <end position="157"/>
    </location>
</feature>
<accession>N2ANW5</accession>
<organism evidence="2 3">
    <name type="scientific">Eubacterium plexicaudatum ASF492</name>
    <dbReference type="NCBI Taxonomy" id="1235802"/>
    <lineage>
        <taxon>Bacteria</taxon>
        <taxon>Bacillati</taxon>
        <taxon>Bacillota</taxon>
        <taxon>Clostridia</taxon>
        <taxon>Eubacteriales</taxon>
        <taxon>Eubacteriaceae</taxon>
        <taxon>Eubacterium</taxon>
    </lineage>
</organism>
<dbReference type="InterPro" id="IPR036162">
    <property type="entry name" value="Resolvase-like_N_sf"/>
</dbReference>
<dbReference type="AlphaFoldDB" id="N2ANW5"/>
<reference evidence="2 3" key="1">
    <citation type="journal article" date="2014" name="Genome Announc.">
        <title>Draft genome sequences of the altered schaedler flora, a defined bacterial community from gnotobiotic mice.</title>
        <authorList>
            <person name="Wannemuehler M.J."/>
            <person name="Overstreet A.M."/>
            <person name="Ward D.V."/>
            <person name="Phillips G.J."/>
        </authorList>
    </citation>
    <scope>NUCLEOTIDE SEQUENCE [LARGE SCALE GENOMIC DNA]</scope>
    <source>
        <strain evidence="2 3">ASF492</strain>
    </source>
</reference>
<dbReference type="EMBL" id="AQFT01000085">
    <property type="protein sequence ID" value="EMZ26159.1"/>
    <property type="molecule type" value="Genomic_DNA"/>
</dbReference>
<dbReference type="PROSITE" id="PS51736">
    <property type="entry name" value="RECOMBINASES_3"/>
    <property type="match status" value="1"/>
</dbReference>
<dbReference type="InterPro" id="IPR006119">
    <property type="entry name" value="Resolv_N"/>
</dbReference>
<dbReference type="STRING" id="1235802.C823_02655"/>
<evidence type="ECO:0000259" key="1">
    <source>
        <dbReference type="PROSITE" id="PS51736"/>
    </source>
</evidence>
<evidence type="ECO:0000313" key="2">
    <source>
        <dbReference type="EMBL" id="EMZ26159.1"/>
    </source>
</evidence>
<proteinExistence type="predicted"/>
<dbReference type="SMART" id="SM00857">
    <property type="entry name" value="Resolvase"/>
    <property type="match status" value="1"/>
</dbReference>
<dbReference type="SUPFAM" id="SSF53041">
    <property type="entry name" value="Resolvase-like"/>
    <property type="match status" value="1"/>
</dbReference>
<protein>
    <recommendedName>
        <fullName evidence="1">Resolvase/invertase-type recombinase catalytic domain-containing protein</fullName>
    </recommendedName>
</protein>
<dbReference type="InterPro" id="IPR050639">
    <property type="entry name" value="SSR_resolvase"/>
</dbReference>
<evidence type="ECO:0000313" key="3">
    <source>
        <dbReference type="Proteomes" id="UP000012589"/>
    </source>
</evidence>
<dbReference type="Pfam" id="PF00239">
    <property type="entry name" value="Resolvase"/>
    <property type="match status" value="1"/>
</dbReference>
<sequence length="157" mass="17813">MEQIGNNSGKCSGVWHACGYVRLSHEDGDREESNSVTAQKELIRHYFTRHPEMVECGMRVDDGFSGSGFDRPAFQAMMADVKAGKIDCIVVKDLSRFGRNYLDAGEYMERIFPFLGVRFIAINDCYDSLNSNKETDSLMIPFKNLIKNIDYLGKVFC</sequence>
<dbReference type="GO" id="GO:0003677">
    <property type="term" value="F:DNA binding"/>
    <property type="evidence" value="ECO:0007669"/>
    <property type="project" value="InterPro"/>
</dbReference>
<dbReference type="Gene3D" id="3.40.50.1390">
    <property type="entry name" value="Resolvase, N-terminal catalytic domain"/>
    <property type="match status" value="1"/>
</dbReference>
<dbReference type="PANTHER" id="PTHR30461:SF23">
    <property type="entry name" value="DNA RECOMBINASE-RELATED"/>
    <property type="match status" value="1"/>
</dbReference>
<dbReference type="HOGENOM" id="CLU_010686_14_1_9"/>
<dbReference type="GO" id="GO:0000150">
    <property type="term" value="F:DNA strand exchange activity"/>
    <property type="evidence" value="ECO:0007669"/>
    <property type="project" value="InterPro"/>
</dbReference>
<dbReference type="eggNOG" id="COG1961">
    <property type="taxonomic scope" value="Bacteria"/>
</dbReference>
<dbReference type="PATRIC" id="fig|1235802.3.peg.2804"/>
<name>N2ANW5_9FIRM</name>
<gene>
    <name evidence="2" type="ORF">C823_02655</name>
</gene>
<comment type="caution">
    <text evidence="2">The sequence shown here is derived from an EMBL/GenBank/DDBJ whole genome shotgun (WGS) entry which is preliminary data.</text>
</comment>
<dbReference type="PANTHER" id="PTHR30461">
    <property type="entry name" value="DNA-INVERTASE FROM LAMBDOID PROPHAGE"/>
    <property type="match status" value="1"/>
</dbReference>
<dbReference type="Proteomes" id="UP000012589">
    <property type="component" value="Unassembled WGS sequence"/>
</dbReference>